<dbReference type="GO" id="GO:0008999">
    <property type="term" value="F:protein-N-terminal-alanine acetyltransferase activity"/>
    <property type="evidence" value="ECO:0007669"/>
    <property type="project" value="TreeGrafter"/>
</dbReference>
<evidence type="ECO:0000313" key="6">
    <source>
        <dbReference type="Proteomes" id="UP000515708"/>
    </source>
</evidence>
<dbReference type="PROSITE" id="PS51186">
    <property type="entry name" value="GNAT"/>
    <property type="match status" value="1"/>
</dbReference>
<evidence type="ECO:0000256" key="2">
    <source>
        <dbReference type="ARBA" id="ARBA00023315"/>
    </source>
</evidence>
<evidence type="ECO:0000256" key="1">
    <source>
        <dbReference type="ARBA" id="ARBA00022679"/>
    </source>
</evidence>
<protein>
    <submittedName>
        <fullName evidence="5">GNAT family N-acetyltransferase</fullName>
    </submittedName>
</protein>
<dbReference type="EMBL" id="CP043732">
    <property type="protein sequence ID" value="QMU96282.1"/>
    <property type="molecule type" value="Genomic_DNA"/>
</dbReference>
<feature type="domain" description="N-acetyltransferase" evidence="4">
    <location>
        <begin position="4"/>
        <end position="164"/>
    </location>
</feature>
<dbReference type="PANTHER" id="PTHR43792:SF8">
    <property type="entry name" value="[RIBOSOMAL PROTEIN US5]-ALANINE N-ACETYLTRANSFERASE"/>
    <property type="match status" value="1"/>
</dbReference>
<dbReference type="Pfam" id="PF13302">
    <property type="entry name" value="Acetyltransf_3"/>
    <property type="match status" value="1"/>
</dbReference>
<reference evidence="5 6" key="1">
    <citation type="journal article" date="2020" name="Front. Microbiol.">
        <title>Design of Bacterial Strain-Specific qPCR Assays Using NGS Data and Publicly Available Resources and Its Application to Track Biocontrol Strains.</title>
        <authorList>
            <person name="Hernandez I."/>
            <person name="Sant C."/>
            <person name="Martinez R."/>
            <person name="Fernandez C."/>
        </authorList>
    </citation>
    <scope>NUCLEOTIDE SEQUENCE [LARGE SCALE GENOMIC DNA]</scope>
    <source>
        <strain evidence="5 6">B24</strain>
    </source>
</reference>
<dbReference type="CDD" id="cd04301">
    <property type="entry name" value="NAT_SF"/>
    <property type="match status" value="1"/>
</dbReference>
<dbReference type="GO" id="GO:0005737">
    <property type="term" value="C:cytoplasm"/>
    <property type="evidence" value="ECO:0007669"/>
    <property type="project" value="TreeGrafter"/>
</dbReference>
<dbReference type="RefSeq" id="WP_182254489.1">
    <property type="nucleotide sequence ID" value="NZ_CP043732.1"/>
</dbReference>
<dbReference type="InterPro" id="IPR000182">
    <property type="entry name" value="GNAT_dom"/>
</dbReference>
<dbReference type="Proteomes" id="UP000515708">
    <property type="component" value="Chromosome"/>
</dbReference>
<dbReference type="SUPFAM" id="SSF55729">
    <property type="entry name" value="Acyl-CoA N-acyltransferases (Nat)"/>
    <property type="match status" value="1"/>
</dbReference>
<organism evidence="5 6">
    <name type="scientific">Microbacterium esteraromaticum</name>
    <dbReference type="NCBI Taxonomy" id="57043"/>
    <lineage>
        <taxon>Bacteria</taxon>
        <taxon>Bacillati</taxon>
        <taxon>Actinomycetota</taxon>
        <taxon>Actinomycetes</taxon>
        <taxon>Micrococcales</taxon>
        <taxon>Microbacteriaceae</taxon>
        <taxon>Microbacterium</taxon>
    </lineage>
</organism>
<dbReference type="AlphaFoldDB" id="A0A7D8ACZ2"/>
<dbReference type="InterPro" id="IPR051531">
    <property type="entry name" value="N-acetyltransferase"/>
</dbReference>
<comment type="similarity">
    <text evidence="3">Belongs to the acetyltransferase family. RimJ subfamily.</text>
</comment>
<evidence type="ECO:0000256" key="3">
    <source>
        <dbReference type="ARBA" id="ARBA00038502"/>
    </source>
</evidence>
<dbReference type="Gene3D" id="3.40.630.30">
    <property type="match status" value="1"/>
</dbReference>
<evidence type="ECO:0000259" key="4">
    <source>
        <dbReference type="PROSITE" id="PS51186"/>
    </source>
</evidence>
<gene>
    <name evidence="5" type="ORF">FVO59_02955</name>
</gene>
<dbReference type="InterPro" id="IPR016181">
    <property type="entry name" value="Acyl_CoA_acyltransferase"/>
</dbReference>
<proteinExistence type="inferred from homology"/>
<dbReference type="PANTHER" id="PTHR43792">
    <property type="entry name" value="GNAT FAMILY, PUTATIVE (AFU_ORTHOLOGUE AFUA_3G00765)-RELATED-RELATED"/>
    <property type="match status" value="1"/>
</dbReference>
<evidence type="ECO:0000313" key="5">
    <source>
        <dbReference type="EMBL" id="QMU96282.1"/>
    </source>
</evidence>
<name>A0A7D8ACZ2_9MICO</name>
<keyword evidence="1 5" id="KW-0808">Transferase</keyword>
<accession>A0A7D8ACZ2</accession>
<keyword evidence="2" id="KW-0012">Acyltransferase</keyword>
<sequence>MASLTLRLWAETDLPLLQQANTPEMTAHLNGPETEQQVVARHERYLRHVASGESRLFVIVDGGHPVGSIGYWRTIWRDQPALETGWFVLPDAQGRGIASAALALVIPDAREHRDERRMLTAFPGIDNAASNGVCRRNGFTLHGTFTEVFREKELTMNEWALDLRPASVDTPTAGSEQ</sequence>